<evidence type="ECO:0000313" key="2">
    <source>
        <dbReference type="Proteomes" id="UP000523000"/>
    </source>
</evidence>
<proteinExistence type="predicted"/>
<dbReference type="Proteomes" id="UP000523000">
    <property type="component" value="Unassembled WGS sequence"/>
</dbReference>
<accession>A0A839QGC6</accession>
<keyword evidence="2" id="KW-1185">Reference proteome</keyword>
<dbReference type="EMBL" id="JACHVS010000001">
    <property type="protein sequence ID" value="MBB2994747.1"/>
    <property type="molecule type" value="Genomic_DNA"/>
</dbReference>
<comment type="caution">
    <text evidence="1">The sequence shown here is derived from an EMBL/GenBank/DDBJ whole genome shotgun (WGS) entry which is preliminary data.</text>
</comment>
<dbReference type="AlphaFoldDB" id="A0A839QGC6"/>
<name>A0A839QGC6_9MICC</name>
<sequence>MASGHRFPPRISDAELVTIAVLQALLGFTSERRWLRQTDADLRRWFQNLPQQPGYNKRLRKLGGTLQALNEHLARTTGLWSDEIWLADSTPVECGHSRETAHRSELVGWAEYG</sequence>
<protein>
    <recommendedName>
        <fullName evidence="3">Transposase</fullName>
    </recommendedName>
</protein>
<organism evidence="1 2">
    <name type="scientific">Paeniglutamicibacter cryotolerans</name>
    <dbReference type="NCBI Taxonomy" id="670079"/>
    <lineage>
        <taxon>Bacteria</taxon>
        <taxon>Bacillati</taxon>
        <taxon>Actinomycetota</taxon>
        <taxon>Actinomycetes</taxon>
        <taxon>Micrococcales</taxon>
        <taxon>Micrococcaceae</taxon>
        <taxon>Paeniglutamicibacter</taxon>
    </lineage>
</organism>
<dbReference type="RefSeq" id="WP_221184373.1">
    <property type="nucleotide sequence ID" value="NZ_JACHVS010000001.1"/>
</dbReference>
<gene>
    <name evidence="1" type="ORF">E9229_000938</name>
</gene>
<evidence type="ECO:0008006" key="3">
    <source>
        <dbReference type="Google" id="ProtNLM"/>
    </source>
</evidence>
<reference evidence="1 2" key="1">
    <citation type="submission" date="2020-08" db="EMBL/GenBank/DDBJ databases">
        <title>Sequencing the genomes of 1000 actinobacteria strains.</title>
        <authorList>
            <person name="Klenk H.-P."/>
        </authorList>
    </citation>
    <scope>NUCLEOTIDE SEQUENCE [LARGE SCALE GENOMIC DNA]</scope>
    <source>
        <strain evidence="1 2">DSM 22826</strain>
    </source>
</reference>
<evidence type="ECO:0000313" key="1">
    <source>
        <dbReference type="EMBL" id="MBB2994747.1"/>
    </source>
</evidence>